<sequence>MGMLAVGGGGKSSIAVVRGGVSGGLGGDLSNSAMGASSGIGDTELLSILVMCVRQN</sequence>
<proteinExistence type="predicted"/>
<reference evidence="1 2" key="1">
    <citation type="submission" date="2017-12" db="EMBL/GenBank/DDBJ databases">
        <title>Hemimetabolous genomes reveal molecular basis of termite eusociality.</title>
        <authorList>
            <person name="Harrison M.C."/>
            <person name="Jongepier E."/>
            <person name="Robertson H.M."/>
            <person name="Arning N."/>
            <person name="Bitard-Feildel T."/>
            <person name="Chao H."/>
            <person name="Childers C.P."/>
            <person name="Dinh H."/>
            <person name="Doddapaneni H."/>
            <person name="Dugan S."/>
            <person name="Gowin J."/>
            <person name="Greiner C."/>
            <person name="Han Y."/>
            <person name="Hu H."/>
            <person name="Hughes D.S.T."/>
            <person name="Huylmans A.-K."/>
            <person name="Kemena C."/>
            <person name="Kremer L.P.M."/>
            <person name="Lee S.L."/>
            <person name="Lopez-Ezquerra A."/>
            <person name="Mallet L."/>
            <person name="Monroy-Kuhn J.M."/>
            <person name="Moser A."/>
            <person name="Murali S.C."/>
            <person name="Muzny D.M."/>
            <person name="Otani S."/>
            <person name="Piulachs M.-D."/>
            <person name="Poelchau M."/>
            <person name="Qu J."/>
            <person name="Schaub F."/>
            <person name="Wada-Katsumata A."/>
            <person name="Worley K.C."/>
            <person name="Xie Q."/>
            <person name="Ylla G."/>
            <person name="Poulsen M."/>
            <person name="Gibbs R.A."/>
            <person name="Schal C."/>
            <person name="Richards S."/>
            <person name="Belles X."/>
            <person name="Korb J."/>
            <person name="Bornberg-Bauer E."/>
        </authorList>
    </citation>
    <scope>NUCLEOTIDE SEQUENCE [LARGE SCALE GENOMIC DNA]</scope>
    <source>
        <tissue evidence="1">Whole body</tissue>
    </source>
</reference>
<name>A0A2J7QZA6_9NEOP</name>
<organism evidence="1 2">
    <name type="scientific">Cryptotermes secundus</name>
    <dbReference type="NCBI Taxonomy" id="105785"/>
    <lineage>
        <taxon>Eukaryota</taxon>
        <taxon>Metazoa</taxon>
        <taxon>Ecdysozoa</taxon>
        <taxon>Arthropoda</taxon>
        <taxon>Hexapoda</taxon>
        <taxon>Insecta</taxon>
        <taxon>Pterygota</taxon>
        <taxon>Neoptera</taxon>
        <taxon>Polyneoptera</taxon>
        <taxon>Dictyoptera</taxon>
        <taxon>Blattodea</taxon>
        <taxon>Blattoidea</taxon>
        <taxon>Termitoidae</taxon>
        <taxon>Kalotermitidae</taxon>
        <taxon>Cryptotermitinae</taxon>
        <taxon>Cryptotermes</taxon>
    </lineage>
</organism>
<dbReference type="InParanoid" id="A0A2J7QZA6"/>
<dbReference type="EMBL" id="NEVH01009070">
    <property type="protein sequence ID" value="PNF33921.1"/>
    <property type="molecule type" value="Genomic_DNA"/>
</dbReference>
<accession>A0A2J7QZA6</accession>
<comment type="caution">
    <text evidence="1">The sequence shown here is derived from an EMBL/GenBank/DDBJ whole genome shotgun (WGS) entry which is preliminary data.</text>
</comment>
<protein>
    <submittedName>
        <fullName evidence="1">Uncharacterized protein</fullName>
    </submittedName>
</protein>
<dbReference type="AlphaFoldDB" id="A0A2J7QZA6"/>
<evidence type="ECO:0000313" key="1">
    <source>
        <dbReference type="EMBL" id="PNF33921.1"/>
    </source>
</evidence>
<gene>
    <name evidence="1" type="ORF">B7P43_G06004</name>
</gene>
<evidence type="ECO:0000313" key="2">
    <source>
        <dbReference type="Proteomes" id="UP000235965"/>
    </source>
</evidence>
<keyword evidence="2" id="KW-1185">Reference proteome</keyword>
<dbReference type="Proteomes" id="UP000235965">
    <property type="component" value="Unassembled WGS sequence"/>
</dbReference>